<keyword evidence="2" id="KW-1185">Reference proteome</keyword>
<dbReference type="EMBL" id="JBBUTG010000009">
    <property type="protein sequence ID" value="MEK8032183.1"/>
    <property type="molecule type" value="Genomic_DNA"/>
</dbReference>
<dbReference type="Proteomes" id="UP001371218">
    <property type="component" value="Unassembled WGS sequence"/>
</dbReference>
<reference evidence="1 2" key="1">
    <citation type="submission" date="2024-04" db="EMBL/GenBank/DDBJ databases">
        <title>Novel species of the genus Ideonella isolated from streams.</title>
        <authorList>
            <person name="Lu H."/>
        </authorList>
    </citation>
    <scope>NUCLEOTIDE SEQUENCE [LARGE SCALE GENOMIC DNA]</scope>
    <source>
        <strain evidence="1 2">DXS29W</strain>
    </source>
</reference>
<protein>
    <submittedName>
        <fullName evidence="1">Uncharacterized protein</fullName>
    </submittedName>
</protein>
<evidence type="ECO:0000313" key="1">
    <source>
        <dbReference type="EMBL" id="MEK8032183.1"/>
    </source>
</evidence>
<name>A0ABU9BQD7_9BURK</name>
<organism evidence="1 2">
    <name type="scientific">Ideonella lacteola</name>
    <dbReference type="NCBI Taxonomy" id="2984193"/>
    <lineage>
        <taxon>Bacteria</taxon>
        <taxon>Pseudomonadati</taxon>
        <taxon>Pseudomonadota</taxon>
        <taxon>Betaproteobacteria</taxon>
        <taxon>Burkholderiales</taxon>
        <taxon>Sphaerotilaceae</taxon>
        <taxon>Ideonella</taxon>
    </lineage>
</organism>
<accession>A0ABU9BQD7</accession>
<dbReference type="RefSeq" id="WP_341426596.1">
    <property type="nucleotide sequence ID" value="NZ_JBBUTG010000009.1"/>
</dbReference>
<comment type="caution">
    <text evidence="1">The sequence shown here is derived from an EMBL/GenBank/DDBJ whole genome shotgun (WGS) entry which is preliminary data.</text>
</comment>
<gene>
    <name evidence="1" type="ORF">AACH06_15250</name>
</gene>
<proteinExistence type="predicted"/>
<evidence type="ECO:0000313" key="2">
    <source>
        <dbReference type="Proteomes" id="UP001371218"/>
    </source>
</evidence>
<sequence>MLEWVTEHPKQASALGGLIVAALPAPLQLAGSLLLGVPYSDVLPALRENRLWKENLACASAPFDGLATPQNLQVDAVVCQSGHVLVRVKSPSGVTAYRWVPLESVIDQVSGGFGFIATAQAAAPSPPPALLVASVVSAARVGGGNFEVVCQQWLGNGLVRRRLLDRDSGRCVDEVVNTYTGKVVSTAPAPDCRC</sequence>